<feature type="compositionally biased region" description="Low complexity" evidence="1">
    <location>
        <begin position="65"/>
        <end position="74"/>
    </location>
</feature>
<organism evidence="2 3">
    <name type="scientific">Pleurodeles waltl</name>
    <name type="common">Iberian ribbed newt</name>
    <dbReference type="NCBI Taxonomy" id="8319"/>
    <lineage>
        <taxon>Eukaryota</taxon>
        <taxon>Metazoa</taxon>
        <taxon>Chordata</taxon>
        <taxon>Craniata</taxon>
        <taxon>Vertebrata</taxon>
        <taxon>Euteleostomi</taxon>
        <taxon>Amphibia</taxon>
        <taxon>Batrachia</taxon>
        <taxon>Caudata</taxon>
        <taxon>Salamandroidea</taxon>
        <taxon>Salamandridae</taxon>
        <taxon>Pleurodelinae</taxon>
        <taxon>Pleurodeles</taxon>
    </lineage>
</organism>
<protein>
    <submittedName>
        <fullName evidence="2">Uncharacterized protein</fullName>
    </submittedName>
</protein>
<accession>A0AAV7R8Q7</accession>
<reference evidence="2" key="1">
    <citation type="journal article" date="2022" name="bioRxiv">
        <title>Sequencing and chromosome-scale assembly of the giantPleurodeles waltlgenome.</title>
        <authorList>
            <person name="Brown T."/>
            <person name="Elewa A."/>
            <person name="Iarovenko S."/>
            <person name="Subramanian E."/>
            <person name="Araus A.J."/>
            <person name="Petzold A."/>
            <person name="Susuki M."/>
            <person name="Suzuki K.-i.T."/>
            <person name="Hayashi T."/>
            <person name="Toyoda A."/>
            <person name="Oliveira C."/>
            <person name="Osipova E."/>
            <person name="Leigh N.D."/>
            <person name="Simon A."/>
            <person name="Yun M.H."/>
        </authorList>
    </citation>
    <scope>NUCLEOTIDE SEQUENCE</scope>
    <source>
        <strain evidence="2">20211129_DDA</strain>
        <tissue evidence="2">Liver</tissue>
    </source>
</reference>
<dbReference type="AlphaFoldDB" id="A0AAV7R8Q7"/>
<feature type="region of interest" description="Disordered" evidence="1">
    <location>
        <begin position="53"/>
        <end position="74"/>
    </location>
</feature>
<dbReference type="EMBL" id="JANPWB010000009">
    <property type="protein sequence ID" value="KAJ1148500.1"/>
    <property type="molecule type" value="Genomic_DNA"/>
</dbReference>
<comment type="caution">
    <text evidence="2">The sequence shown here is derived from an EMBL/GenBank/DDBJ whole genome shotgun (WGS) entry which is preliminary data.</text>
</comment>
<name>A0AAV7R8Q7_PLEWA</name>
<evidence type="ECO:0000256" key="1">
    <source>
        <dbReference type="SAM" id="MobiDB-lite"/>
    </source>
</evidence>
<proteinExistence type="predicted"/>
<sequence>MMRARQDVSREREYLRKMRLFYLENTVFCCILQPTVEPESVLQVAQIRNKQKTFSAAQQRRSPTRAQRISQQQARRYKPDWKRRIVVSVLWKRERLPGQDRQEKHENAKVSVLWKRERLPGQDRQEKHENAKVSVLWKRERLPGQDRQEKHENAKVSVLWKRERLPGQDRQEKHENAKVSVLWKRERLPGQDRQEKHENAKKKGHFARVCKSAKVHDVLDMPEESQNVILHVEPSSMHVKQVDDMVDSDHIRCPNVSLK</sequence>
<evidence type="ECO:0000313" key="2">
    <source>
        <dbReference type="EMBL" id="KAJ1148500.1"/>
    </source>
</evidence>
<dbReference type="Proteomes" id="UP001066276">
    <property type="component" value="Chromosome 5"/>
</dbReference>
<keyword evidence="3" id="KW-1185">Reference proteome</keyword>
<evidence type="ECO:0000313" key="3">
    <source>
        <dbReference type="Proteomes" id="UP001066276"/>
    </source>
</evidence>
<gene>
    <name evidence="2" type="ORF">NDU88_001330</name>
</gene>